<dbReference type="Pfam" id="PF01292">
    <property type="entry name" value="Ni_hydr_CYTB"/>
    <property type="match status" value="1"/>
</dbReference>
<dbReference type="RefSeq" id="WP_192376526.1">
    <property type="nucleotide sequence ID" value="NZ_CAJHIV010000001.1"/>
</dbReference>
<dbReference type="PANTHER" id="PTHR30529:SF1">
    <property type="entry name" value="CYTOCHROME B561 HOMOLOG 2"/>
    <property type="match status" value="1"/>
</dbReference>
<dbReference type="PANTHER" id="PTHR30529">
    <property type="entry name" value="CYTOCHROME B561"/>
    <property type="match status" value="1"/>
</dbReference>
<protein>
    <submittedName>
        <fullName evidence="15">Cytochrome b</fullName>
    </submittedName>
</protein>
<dbReference type="InterPro" id="IPR011577">
    <property type="entry name" value="Cyt_b561_bac/Ni-Hgenase"/>
</dbReference>
<keyword evidence="4" id="KW-1003">Cell membrane</keyword>
<evidence type="ECO:0000256" key="2">
    <source>
        <dbReference type="ARBA" id="ARBA00004651"/>
    </source>
</evidence>
<keyword evidence="16" id="KW-1185">Reference proteome</keyword>
<evidence type="ECO:0000256" key="13">
    <source>
        <dbReference type="SAM" id="Phobius"/>
    </source>
</evidence>
<keyword evidence="9 13" id="KW-1133">Transmembrane helix</keyword>
<dbReference type="SUPFAM" id="SSF81342">
    <property type="entry name" value="Transmembrane di-heme cytochromes"/>
    <property type="match status" value="1"/>
</dbReference>
<dbReference type="Proteomes" id="UP000652176">
    <property type="component" value="Unassembled WGS sequence"/>
</dbReference>
<evidence type="ECO:0000256" key="8">
    <source>
        <dbReference type="ARBA" id="ARBA00022982"/>
    </source>
</evidence>
<comment type="caution">
    <text evidence="15">The sequence shown here is derived from an EMBL/GenBank/DDBJ whole genome shotgun (WGS) entry which is preliminary data.</text>
</comment>
<dbReference type="InterPro" id="IPR016174">
    <property type="entry name" value="Di-haem_cyt_TM"/>
</dbReference>
<evidence type="ECO:0000256" key="6">
    <source>
        <dbReference type="ARBA" id="ARBA00022692"/>
    </source>
</evidence>
<feature type="transmembrane region" description="Helical" evidence="13">
    <location>
        <begin position="12"/>
        <end position="33"/>
    </location>
</feature>
<evidence type="ECO:0000313" key="15">
    <source>
        <dbReference type="EMBL" id="MBD9358307.1"/>
    </source>
</evidence>
<keyword evidence="3" id="KW-0813">Transport</keyword>
<evidence type="ECO:0000313" key="16">
    <source>
        <dbReference type="Proteomes" id="UP000652176"/>
    </source>
</evidence>
<keyword evidence="5" id="KW-0349">Heme</keyword>
<name>A0ABR9D5A6_9GAMM</name>
<feature type="transmembrane region" description="Helical" evidence="13">
    <location>
        <begin position="45"/>
        <end position="63"/>
    </location>
</feature>
<evidence type="ECO:0000256" key="11">
    <source>
        <dbReference type="ARBA" id="ARBA00023136"/>
    </source>
</evidence>
<keyword evidence="7" id="KW-0479">Metal-binding</keyword>
<dbReference type="InterPro" id="IPR052168">
    <property type="entry name" value="Cytochrome_b561_oxidase"/>
</dbReference>
<keyword evidence="11 13" id="KW-0472">Membrane</keyword>
<evidence type="ECO:0000259" key="14">
    <source>
        <dbReference type="Pfam" id="PF01292"/>
    </source>
</evidence>
<evidence type="ECO:0000256" key="5">
    <source>
        <dbReference type="ARBA" id="ARBA00022617"/>
    </source>
</evidence>
<evidence type="ECO:0000256" key="3">
    <source>
        <dbReference type="ARBA" id="ARBA00022448"/>
    </source>
</evidence>
<keyword evidence="6 13" id="KW-0812">Transmembrane</keyword>
<dbReference type="Gene3D" id="1.20.950.20">
    <property type="entry name" value="Transmembrane di-heme cytochromes, Chain C"/>
    <property type="match status" value="1"/>
</dbReference>
<keyword evidence="10" id="KW-0408">Iron</keyword>
<feature type="transmembrane region" description="Helical" evidence="13">
    <location>
        <begin position="84"/>
        <end position="107"/>
    </location>
</feature>
<evidence type="ECO:0000256" key="10">
    <source>
        <dbReference type="ARBA" id="ARBA00023004"/>
    </source>
</evidence>
<keyword evidence="8" id="KW-0249">Electron transport</keyword>
<sequence>MRSNSRYTTVAIGLHWLMALLVLGLLTLGIYMADLPLSPWKLQLYSWHKWVGVTVFLLAIVRLSWRYTHRPPVLPDNTSKRLRLAAHAVHYCLYALMLAVPVSGWLMSSAKGFQTVYFGVLPIPDLLSKDKALGTVLETVHQTLNFTFIGLLIAHLAAALKHHFIDKDALLSRMSFRRPS</sequence>
<comment type="similarity">
    <text evidence="12">Belongs to the cytochrome b561 family.</text>
</comment>
<evidence type="ECO:0000256" key="1">
    <source>
        <dbReference type="ARBA" id="ARBA00001970"/>
    </source>
</evidence>
<organism evidence="15 16">
    <name type="scientific">Methylomonas albis</name>
    <dbReference type="NCBI Taxonomy" id="1854563"/>
    <lineage>
        <taxon>Bacteria</taxon>
        <taxon>Pseudomonadati</taxon>
        <taxon>Pseudomonadota</taxon>
        <taxon>Gammaproteobacteria</taxon>
        <taxon>Methylococcales</taxon>
        <taxon>Methylococcaceae</taxon>
        <taxon>Methylomonas</taxon>
    </lineage>
</organism>
<evidence type="ECO:0000256" key="7">
    <source>
        <dbReference type="ARBA" id="ARBA00022723"/>
    </source>
</evidence>
<reference evidence="15 16" key="1">
    <citation type="submission" date="2020-09" db="EMBL/GenBank/DDBJ databases">
        <title>Methylomonas albis sp. nov. and Methylomonas fluvii sp. nov.: Two cold-adapted methanotrophs from the River Elbe and an amended description of Methylovulum psychrotolerans strain Eb1.</title>
        <authorList>
            <person name="Bussmann I.K."/>
            <person name="Klings K.-W."/>
            <person name="Warnstedt J."/>
            <person name="Hoppert M."/>
            <person name="Saborowski A."/>
            <person name="Horn F."/>
            <person name="Liebner S."/>
        </authorList>
    </citation>
    <scope>NUCLEOTIDE SEQUENCE [LARGE SCALE GENOMIC DNA]</scope>
    <source>
        <strain evidence="15 16">EbA</strain>
    </source>
</reference>
<feature type="transmembrane region" description="Helical" evidence="13">
    <location>
        <begin position="144"/>
        <end position="164"/>
    </location>
</feature>
<evidence type="ECO:0000256" key="12">
    <source>
        <dbReference type="ARBA" id="ARBA00037975"/>
    </source>
</evidence>
<evidence type="ECO:0000256" key="4">
    <source>
        <dbReference type="ARBA" id="ARBA00022475"/>
    </source>
</evidence>
<evidence type="ECO:0000256" key="9">
    <source>
        <dbReference type="ARBA" id="ARBA00022989"/>
    </source>
</evidence>
<comment type="subcellular location">
    <subcellularLocation>
        <location evidence="2">Cell membrane</location>
        <topology evidence="2">Multi-pass membrane protein</topology>
    </subcellularLocation>
</comment>
<comment type="cofactor">
    <cofactor evidence="1">
        <name>heme b</name>
        <dbReference type="ChEBI" id="CHEBI:60344"/>
    </cofactor>
</comment>
<feature type="domain" description="Cytochrome b561 bacterial/Ni-hydrogenase" evidence="14">
    <location>
        <begin position="6"/>
        <end position="174"/>
    </location>
</feature>
<accession>A0ABR9D5A6</accession>
<proteinExistence type="inferred from homology"/>
<gene>
    <name evidence="15" type="ORF">IE877_20930</name>
</gene>
<dbReference type="EMBL" id="JACXSS010000001">
    <property type="protein sequence ID" value="MBD9358307.1"/>
    <property type="molecule type" value="Genomic_DNA"/>
</dbReference>